<evidence type="ECO:0000256" key="4">
    <source>
        <dbReference type="ARBA" id="ARBA00023125"/>
    </source>
</evidence>
<dbReference type="InterPro" id="IPR003196">
    <property type="entry name" value="TFIIF_beta"/>
</dbReference>
<feature type="compositionally biased region" description="Basic and acidic residues" evidence="8">
    <location>
        <begin position="28"/>
        <end position="38"/>
    </location>
</feature>
<keyword evidence="5" id="KW-0804">Transcription</keyword>
<dbReference type="GO" id="GO:0005674">
    <property type="term" value="C:transcription factor TFIIF complex"/>
    <property type="evidence" value="ECO:0007669"/>
    <property type="project" value="InterPro"/>
</dbReference>
<dbReference type="InterPro" id="IPR011039">
    <property type="entry name" value="TFIIF_interaction"/>
</dbReference>
<evidence type="ECO:0000256" key="7">
    <source>
        <dbReference type="SAM" id="Coils"/>
    </source>
</evidence>
<protein>
    <submittedName>
        <fullName evidence="9">Uncharacterized protein</fullName>
    </submittedName>
</protein>
<dbReference type="PANTHER" id="PTHR10445">
    <property type="entry name" value="GENERAL TRANSCRIPTION FACTOR IIF SUBUNIT 2"/>
    <property type="match status" value="1"/>
</dbReference>
<comment type="subcellular location">
    <subcellularLocation>
        <location evidence="1">Nucleus</location>
    </subcellularLocation>
</comment>
<evidence type="ECO:0000256" key="6">
    <source>
        <dbReference type="ARBA" id="ARBA00023242"/>
    </source>
</evidence>
<dbReference type="PANTHER" id="PTHR10445:SF2">
    <property type="entry name" value="TRANSCRIPTION INITIATION FACTOR IIF, BETA SUBUNIT"/>
    <property type="match status" value="1"/>
</dbReference>
<evidence type="ECO:0000313" key="9">
    <source>
        <dbReference type="EMBL" id="KAK3232386.1"/>
    </source>
</evidence>
<dbReference type="SUPFAM" id="SSF50916">
    <property type="entry name" value="Rap30/74 interaction domains"/>
    <property type="match status" value="1"/>
</dbReference>
<keyword evidence="7" id="KW-0175">Coiled coil</keyword>
<evidence type="ECO:0000256" key="3">
    <source>
        <dbReference type="ARBA" id="ARBA00023015"/>
    </source>
</evidence>
<keyword evidence="6" id="KW-0539">Nucleus</keyword>
<organism evidence="9 10">
    <name type="scientific">Dipteronia sinensis</name>
    <dbReference type="NCBI Taxonomy" id="43782"/>
    <lineage>
        <taxon>Eukaryota</taxon>
        <taxon>Viridiplantae</taxon>
        <taxon>Streptophyta</taxon>
        <taxon>Embryophyta</taxon>
        <taxon>Tracheophyta</taxon>
        <taxon>Spermatophyta</taxon>
        <taxon>Magnoliopsida</taxon>
        <taxon>eudicotyledons</taxon>
        <taxon>Gunneridae</taxon>
        <taxon>Pentapetalae</taxon>
        <taxon>rosids</taxon>
        <taxon>malvids</taxon>
        <taxon>Sapindales</taxon>
        <taxon>Sapindaceae</taxon>
        <taxon>Hippocastanoideae</taxon>
        <taxon>Acereae</taxon>
        <taxon>Dipteronia</taxon>
    </lineage>
</organism>
<reference evidence="9" key="1">
    <citation type="journal article" date="2023" name="Plant J.">
        <title>Genome sequences and population genomics provide insights into the demographic history, inbreeding, and mutation load of two 'living fossil' tree species of Dipteronia.</title>
        <authorList>
            <person name="Feng Y."/>
            <person name="Comes H.P."/>
            <person name="Chen J."/>
            <person name="Zhu S."/>
            <person name="Lu R."/>
            <person name="Zhang X."/>
            <person name="Li P."/>
            <person name="Qiu J."/>
            <person name="Olsen K.M."/>
            <person name="Qiu Y."/>
        </authorList>
    </citation>
    <scope>NUCLEOTIDE SEQUENCE</scope>
    <source>
        <strain evidence="9">NBL</strain>
    </source>
</reference>
<dbReference type="Pfam" id="PF09728">
    <property type="entry name" value="Taxilin"/>
    <property type="match status" value="1"/>
</dbReference>
<dbReference type="GO" id="GO:0003677">
    <property type="term" value="F:DNA binding"/>
    <property type="evidence" value="ECO:0007669"/>
    <property type="project" value="UniProtKB-KW"/>
</dbReference>
<evidence type="ECO:0000256" key="1">
    <source>
        <dbReference type="ARBA" id="ARBA00004123"/>
    </source>
</evidence>
<keyword evidence="4" id="KW-0238">DNA-binding</keyword>
<feature type="coiled-coil region" evidence="7">
    <location>
        <begin position="189"/>
        <end position="265"/>
    </location>
</feature>
<comment type="caution">
    <text evidence="9">The sequence shown here is derived from an EMBL/GenBank/DDBJ whole genome shotgun (WGS) entry which is preliminary data.</text>
</comment>
<proteinExistence type="inferred from homology"/>
<comment type="similarity">
    <text evidence="2">Belongs to the taxilin family.</text>
</comment>
<dbReference type="GO" id="GO:0019905">
    <property type="term" value="F:syntaxin binding"/>
    <property type="evidence" value="ECO:0007669"/>
    <property type="project" value="InterPro"/>
</dbReference>
<name>A0AAE0EL51_9ROSI</name>
<gene>
    <name evidence="9" type="ORF">Dsin_004267</name>
</gene>
<dbReference type="GO" id="GO:0006367">
    <property type="term" value="P:transcription initiation at RNA polymerase II promoter"/>
    <property type="evidence" value="ECO:0007669"/>
    <property type="project" value="InterPro"/>
</dbReference>
<keyword evidence="10" id="KW-1185">Reference proteome</keyword>
<evidence type="ECO:0000313" key="10">
    <source>
        <dbReference type="Proteomes" id="UP001281410"/>
    </source>
</evidence>
<dbReference type="InterPro" id="IPR026183">
    <property type="entry name" value="Taxilin_fam"/>
</dbReference>
<evidence type="ECO:0000256" key="8">
    <source>
        <dbReference type="SAM" id="MobiDB-lite"/>
    </source>
</evidence>
<evidence type="ECO:0000256" key="2">
    <source>
        <dbReference type="ARBA" id="ARBA00009550"/>
    </source>
</evidence>
<keyword evidence="3" id="KW-0805">Transcription regulation</keyword>
<feature type="region of interest" description="Disordered" evidence="8">
    <location>
        <begin position="143"/>
        <end position="163"/>
    </location>
</feature>
<sequence length="269" mass="30450">MTVTTASSEVRFKCKNCGKKKSFSMEESTNKKKSDDNSGRLVVDTSMADKSMWLIKCPPSLSRSLCDGDDPTRPVAKLLLSIDPLSSSNDEFSSPQFTMEMIGNESGNAPKCYYSMDASQDFPPLSVLSESSSQGNIAVEGKINNKFDMRPHQDSMEKNGKLSIERKNRFKTKNSKTFQDALLEANEVFASFKQENKKMVKSIKELKKQNVLLKRKCVKSDITVMELEEECEQLKKQLKETENQKEELESLCQSLQAEKKHNSVEEQQL</sequence>
<dbReference type="Proteomes" id="UP001281410">
    <property type="component" value="Unassembled WGS sequence"/>
</dbReference>
<evidence type="ECO:0000256" key="5">
    <source>
        <dbReference type="ARBA" id="ARBA00023163"/>
    </source>
</evidence>
<dbReference type="EMBL" id="JANJYJ010000001">
    <property type="protein sequence ID" value="KAK3232386.1"/>
    <property type="molecule type" value="Genomic_DNA"/>
</dbReference>
<feature type="region of interest" description="Disordered" evidence="8">
    <location>
        <begin position="20"/>
        <end position="41"/>
    </location>
</feature>
<accession>A0AAE0EL51</accession>
<dbReference type="AlphaFoldDB" id="A0AAE0EL51"/>